<feature type="compositionally biased region" description="Basic and acidic residues" evidence="1">
    <location>
        <begin position="10"/>
        <end position="23"/>
    </location>
</feature>
<feature type="compositionally biased region" description="Basic and acidic residues" evidence="1">
    <location>
        <begin position="273"/>
        <end position="282"/>
    </location>
</feature>
<feature type="region of interest" description="Disordered" evidence="1">
    <location>
        <begin position="271"/>
        <end position="292"/>
    </location>
</feature>
<evidence type="ECO:0000313" key="2">
    <source>
        <dbReference type="EMBL" id="KAF5253483.1"/>
    </source>
</evidence>
<protein>
    <submittedName>
        <fullName evidence="2">Uncharacterized protein</fullName>
    </submittedName>
</protein>
<name>A0A8H4ZVE3_9HYPO</name>
<gene>
    <name evidence="2" type="ORF">FANTH_1554</name>
</gene>
<dbReference type="Proteomes" id="UP000573603">
    <property type="component" value="Unassembled WGS sequence"/>
</dbReference>
<dbReference type="AlphaFoldDB" id="A0A8H4ZVE3"/>
<feature type="region of interest" description="Disordered" evidence="1">
    <location>
        <begin position="1"/>
        <end position="23"/>
    </location>
</feature>
<organism evidence="2 3">
    <name type="scientific">Fusarium anthophilum</name>
    <dbReference type="NCBI Taxonomy" id="48485"/>
    <lineage>
        <taxon>Eukaryota</taxon>
        <taxon>Fungi</taxon>
        <taxon>Dikarya</taxon>
        <taxon>Ascomycota</taxon>
        <taxon>Pezizomycotina</taxon>
        <taxon>Sordariomycetes</taxon>
        <taxon>Hypocreomycetidae</taxon>
        <taxon>Hypocreales</taxon>
        <taxon>Nectriaceae</taxon>
        <taxon>Fusarium</taxon>
        <taxon>Fusarium fujikuroi species complex</taxon>
    </lineage>
</organism>
<accession>A0A8H4ZVE3</accession>
<evidence type="ECO:0000256" key="1">
    <source>
        <dbReference type="SAM" id="MobiDB-lite"/>
    </source>
</evidence>
<keyword evidence="3" id="KW-1185">Reference proteome</keyword>
<feature type="compositionally biased region" description="Basic and acidic residues" evidence="1">
    <location>
        <begin position="154"/>
        <end position="169"/>
    </location>
</feature>
<dbReference type="EMBL" id="JABEVY010000034">
    <property type="protein sequence ID" value="KAF5253483.1"/>
    <property type="molecule type" value="Genomic_DNA"/>
</dbReference>
<evidence type="ECO:0000313" key="3">
    <source>
        <dbReference type="Proteomes" id="UP000573603"/>
    </source>
</evidence>
<reference evidence="2 3" key="1">
    <citation type="journal article" date="2020" name="BMC Genomics">
        <title>Correction to: Identification and distribution of gene clusters required for synthesis of sphingolipid metabolism inhibitors in diverse species of the filamentous fungus Fusarium.</title>
        <authorList>
            <person name="Kim H.S."/>
            <person name="Lohmar J.M."/>
            <person name="Busman M."/>
            <person name="Brown D.W."/>
            <person name="Naumann T.A."/>
            <person name="Divon H.H."/>
            <person name="Lysoe E."/>
            <person name="Uhlig S."/>
            <person name="Proctor R.H."/>
        </authorList>
    </citation>
    <scope>NUCLEOTIDE SEQUENCE [LARGE SCALE GENOMIC DNA]</scope>
    <source>
        <strain evidence="2 3">NRRL 25214</strain>
    </source>
</reference>
<proteinExistence type="predicted"/>
<sequence length="292" mass="34044">MKSQSVGKYAEQKRSEERGTRLDTDLYTGSRIQAWSSDLIEEDDFDETDYSGRLFNRIYNPTRISSPFLDSSSFLYEHPRTTDIFGELHTIKRKTADLDYEIKFYNPGPSSRAYRPRPGPPLFQDYIWDDVSYVVEAARGPRGNVMLREDKNLRDGEEERRREELRERAEEEEEERERQAAEQKARKRFEKALQEEAEAKAATSKKVQEEAERLWRAENPNWTRAHLHGMYSFTKLYNKDTISRDSTIGNEARMDDLLACVGKRMMSTHLLKGSHDESSHDGEELDGNAIND</sequence>
<comment type="caution">
    <text evidence="2">The sequence shown here is derived from an EMBL/GenBank/DDBJ whole genome shotgun (WGS) entry which is preliminary data.</text>
</comment>
<feature type="compositionally biased region" description="Basic and acidic residues" evidence="1">
    <location>
        <begin position="176"/>
        <end position="189"/>
    </location>
</feature>
<feature type="region of interest" description="Disordered" evidence="1">
    <location>
        <begin position="154"/>
        <end position="189"/>
    </location>
</feature>